<dbReference type="AlphaFoldDB" id="A0A264W4E1"/>
<evidence type="ECO:0000313" key="2">
    <source>
        <dbReference type="EMBL" id="OZS78442.1"/>
    </source>
</evidence>
<gene>
    <name evidence="2" type="ORF">CF394_06695</name>
</gene>
<protein>
    <recommendedName>
        <fullName evidence="1">DUF58 domain-containing protein</fullName>
    </recommendedName>
</protein>
<dbReference type="RefSeq" id="WP_094942465.1">
    <property type="nucleotide sequence ID" value="NZ_NOKQ01000196.1"/>
</dbReference>
<organism evidence="2 3">
    <name type="scientific">Tetzosporium hominis</name>
    <dbReference type="NCBI Taxonomy" id="2020506"/>
    <lineage>
        <taxon>Bacteria</taxon>
        <taxon>Bacillati</taxon>
        <taxon>Bacillota</taxon>
        <taxon>Bacilli</taxon>
        <taxon>Bacillales</taxon>
        <taxon>Caryophanaceae</taxon>
        <taxon>Tetzosporium</taxon>
    </lineage>
</organism>
<name>A0A264W4E1_9BACL</name>
<feature type="domain" description="DUF58" evidence="1">
    <location>
        <begin position="46"/>
        <end position="250"/>
    </location>
</feature>
<dbReference type="Proteomes" id="UP000217065">
    <property type="component" value="Unassembled WGS sequence"/>
</dbReference>
<proteinExistence type="predicted"/>
<accession>A0A264W4E1</accession>
<dbReference type="OrthoDB" id="9776116at2"/>
<comment type="caution">
    <text evidence="2">The sequence shown here is derived from an EMBL/GenBank/DDBJ whole genome shotgun (WGS) entry which is preliminary data.</text>
</comment>
<sequence length="289" mass="33854">MSPLLTSSSMNKLANYRLVNGKRHVSGRRGTHASKRYGSSLDFSDFRVYEAGDDVRQIDWNVYARTDKLFIKRFLDEEEMRVHIVLDTTPSMGEEDKWLHARQVAALFGYLVLSHDDALSFSAKQDERLQSFRKKGSMYRHLFQQKVEELTPVTRNEPFLEDLVQQLPKDAGSVFIITDGLEPIEQFEKTCQQLTRRPKDIRFVVVSSQEEQDPEYYGDYLLVDKESTSSLNVTVTPDMIKRYETKRKSHFEQMEQLANRYGHHILFLPSQPDFLTAALQQFVRFQWIR</sequence>
<reference evidence="2 3" key="1">
    <citation type="submission" date="2017-07" db="EMBL/GenBank/DDBJ databases">
        <title>Tetzosporium hominis gen.nov. sp.nov.</title>
        <authorList>
            <person name="Tetz G."/>
            <person name="Tetz V."/>
        </authorList>
    </citation>
    <scope>NUCLEOTIDE SEQUENCE [LARGE SCALE GENOMIC DNA]</scope>
    <source>
        <strain evidence="2 3">VT-49</strain>
    </source>
</reference>
<dbReference type="Pfam" id="PF01882">
    <property type="entry name" value="DUF58"/>
    <property type="match status" value="1"/>
</dbReference>
<dbReference type="PANTHER" id="PTHR33608">
    <property type="entry name" value="BLL2464 PROTEIN"/>
    <property type="match status" value="1"/>
</dbReference>
<evidence type="ECO:0000313" key="3">
    <source>
        <dbReference type="Proteomes" id="UP000217065"/>
    </source>
</evidence>
<dbReference type="PANTHER" id="PTHR33608:SF7">
    <property type="entry name" value="DUF58 DOMAIN-CONTAINING PROTEIN"/>
    <property type="match status" value="1"/>
</dbReference>
<keyword evidence="3" id="KW-1185">Reference proteome</keyword>
<dbReference type="InterPro" id="IPR036465">
    <property type="entry name" value="vWFA_dom_sf"/>
</dbReference>
<dbReference type="SUPFAM" id="SSF53300">
    <property type="entry name" value="vWA-like"/>
    <property type="match status" value="1"/>
</dbReference>
<dbReference type="EMBL" id="NOKQ01000196">
    <property type="protein sequence ID" value="OZS78442.1"/>
    <property type="molecule type" value="Genomic_DNA"/>
</dbReference>
<evidence type="ECO:0000259" key="1">
    <source>
        <dbReference type="Pfam" id="PF01882"/>
    </source>
</evidence>
<dbReference type="InterPro" id="IPR002881">
    <property type="entry name" value="DUF58"/>
</dbReference>